<evidence type="ECO:0000313" key="2">
    <source>
        <dbReference type="EMBL" id="KAF2154251.1"/>
    </source>
</evidence>
<dbReference type="Proteomes" id="UP000799439">
    <property type="component" value="Unassembled WGS sequence"/>
</dbReference>
<comment type="caution">
    <text evidence="2">The sequence shown here is derived from an EMBL/GenBank/DDBJ whole genome shotgun (WGS) entry which is preliminary data.</text>
</comment>
<dbReference type="PANTHER" id="PTHR37017">
    <property type="entry name" value="AB HYDROLASE-1 DOMAIN-CONTAINING PROTEIN-RELATED"/>
    <property type="match status" value="1"/>
</dbReference>
<dbReference type="AlphaFoldDB" id="A0A9P4J462"/>
<keyword evidence="3" id="KW-1185">Reference proteome</keyword>
<dbReference type="EMBL" id="ML996084">
    <property type="protein sequence ID" value="KAF2154251.1"/>
    <property type="molecule type" value="Genomic_DNA"/>
</dbReference>
<dbReference type="SUPFAM" id="SSF53474">
    <property type="entry name" value="alpha/beta-Hydrolases"/>
    <property type="match status" value="1"/>
</dbReference>
<dbReference type="InterPro" id="IPR029058">
    <property type="entry name" value="AB_hydrolase_fold"/>
</dbReference>
<dbReference type="Gene3D" id="3.40.50.1820">
    <property type="entry name" value="alpha/beta hydrolase"/>
    <property type="match status" value="1"/>
</dbReference>
<sequence length="237" mass="25773">MSPNNTTIIFVHGAWHTPWHYTSLLTGLKDAGYPVVCPQLPSVSSSDADFSRDVDLIRHEIKTAVDSGQKVALVMHSYGGIAGGEAAASFKADVVKLVYLAAFAVPGGKSLMDMLGGNPLPWWRSTEDGAGWVAIDEERIFYNDTTDEEELRGLKERLGTQAQGVMRSKTTWEPYREISSAYLLCERDEAIPVPAQEGMISAAGIKEVRRIEAGHSPWLAKGEETVKAVVDAIGGRL</sequence>
<proteinExistence type="predicted"/>
<feature type="domain" description="AB hydrolase-1" evidence="1">
    <location>
        <begin position="8"/>
        <end position="227"/>
    </location>
</feature>
<gene>
    <name evidence="2" type="ORF">K461DRAFT_125234</name>
</gene>
<dbReference type="InterPro" id="IPR052897">
    <property type="entry name" value="Sec-Metab_Biosynth_Hydrolase"/>
</dbReference>
<name>A0A9P4J462_9PEZI</name>
<evidence type="ECO:0000259" key="1">
    <source>
        <dbReference type="Pfam" id="PF12697"/>
    </source>
</evidence>
<dbReference type="InterPro" id="IPR000073">
    <property type="entry name" value="AB_hydrolase_1"/>
</dbReference>
<dbReference type="OrthoDB" id="408373at2759"/>
<dbReference type="Pfam" id="PF12697">
    <property type="entry name" value="Abhydrolase_6"/>
    <property type="match status" value="1"/>
</dbReference>
<evidence type="ECO:0000313" key="3">
    <source>
        <dbReference type="Proteomes" id="UP000799439"/>
    </source>
</evidence>
<organism evidence="2 3">
    <name type="scientific">Myriangium duriaei CBS 260.36</name>
    <dbReference type="NCBI Taxonomy" id="1168546"/>
    <lineage>
        <taxon>Eukaryota</taxon>
        <taxon>Fungi</taxon>
        <taxon>Dikarya</taxon>
        <taxon>Ascomycota</taxon>
        <taxon>Pezizomycotina</taxon>
        <taxon>Dothideomycetes</taxon>
        <taxon>Dothideomycetidae</taxon>
        <taxon>Myriangiales</taxon>
        <taxon>Myriangiaceae</taxon>
        <taxon>Myriangium</taxon>
    </lineage>
</organism>
<protein>
    <submittedName>
        <fullName evidence="2">Alpha/beta-hydrolase</fullName>
    </submittedName>
</protein>
<reference evidence="2" key="1">
    <citation type="journal article" date="2020" name="Stud. Mycol.">
        <title>101 Dothideomycetes genomes: a test case for predicting lifestyles and emergence of pathogens.</title>
        <authorList>
            <person name="Haridas S."/>
            <person name="Albert R."/>
            <person name="Binder M."/>
            <person name="Bloem J."/>
            <person name="Labutti K."/>
            <person name="Salamov A."/>
            <person name="Andreopoulos B."/>
            <person name="Baker S."/>
            <person name="Barry K."/>
            <person name="Bills G."/>
            <person name="Bluhm B."/>
            <person name="Cannon C."/>
            <person name="Castanera R."/>
            <person name="Culley D."/>
            <person name="Daum C."/>
            <person name="Ezra D."/>
            <person name="Gonzalez J."/>
            <person name="Henrissat B."/>
            <person name="Kuo A."/>
            <person name="Liang C."/>
            <person name="Lipzen A."/>
            <person name="Lutzoni F."/>
            <person name="Magnuson J."/>
            <person name="Mondo S."/>
            <person name="Nolan M."/>
            <person name="Ohm R."/>
            <person name="Pangilinan J."/>
            <person name="Park H.-J."/>
            <person name="Ramirez L."/>
            <person name="Alfaro M."/>
            <person name="Sun H."/>
            <person name="Tritt A."/>
            <person name="Yoshinaga Y."/>
            <person name="Zwiers L.-H."/>
            <person name="Turgeon B."/>
            <person name="Goodwin S."/>
            <person name="Spatafora J."/>
            <person name="Crous P."/>
            <person name="Grigoriev I."/>
        </authorList>
    </citation>
    <scope>NUCLEOTIDE SEQUENCE</scope>
    <source>
        <strain evidence="2">CBS 260.36</strain>
    </source>
</reference>
<accession>A0A9P4J462</accession>
<dbReference type="PANTHER" id="PTHR37017:SF11">
    <property type="entry name" value="ESTERASE_LIPASE_THIOESTERASE DOMAIN-CONTAINING PROTEIN"/>
    <property type="match status" value="1"/>
</dbReference>